<protein>
    <submittedName>
        <fullName evidence="5">RdRp</fullName>
    </submittedName>
</protein>
<evidence type="ECO:0000259" key="4">
    <source>
        <dbReference type="PROSITE" id="PS50507"/>
    </source>
</evidence>
<dbReference type="InterPro" id="IPR043502">
    <property type="entry name" value="DNA/RNA_pol_sf"/>
</dbReference>
<dbReference type="InterPro" id="IPR007094">
    <property type="entry name" value="RNA-dir_pol_PSvirus"/>
</dbReference>
<evidence type="ECO:0000313" key="5">
    <source>
        <dbReference type="EMBL" id="APG78331.1"/>
    </source>
</evidence>
<dbReference type="InterPro" id="IPR001205">
    <property type="entry name" value="RNA-dir_pol_C"/>
</dbReference>
<organism evidence="5">
    <name type="scientific">Wuhan house centipede virus 7</name>
    <dbReference type="NCBI Taxonomy" id="1923711"/>
    <lineage>
        <taxon>Viruses</taxon>
        <taxon>Riboviria</taxon>
    </lineage>
</organism>
<name>A0A1L3KLP7_9VIRU</name>
<dbReference type="GO" id="GO:0006351">
    <property type="term" value="P:DNA-templated transcription"/>
    <property type="evidence" value="ECO:0007669"/>
    <property type="project" value="InterPro"/>
</dbReference>
<keyword evidence="1" id="KW-0808">Transferase</keyword>
<accession>A0A1L3KLP7</accession>
<evidence type="ECO:0000256" key="2">
    <source>
        <dbReference type="ARBA" id="ARBA00022695"/>
    </source>
</evidence>
<reference evidence="5" key="1">
    <citation type="journal article" date="2016" name="Nature">
        <title>Redefining the invertebrate RNA virosphere.</title>
        <authorList>
            <person name="Shi M."/>
            <person name="Lin X.D."/>
            <person name="Tian J.H."/>
            <person name="Chen L.J."/>
            <person name="Chen X."/>
            <person name="Li C.X."/>
            <person name="Qin X.C."/>
            <person name="Li J."/>
            <person name="Cao J.P."/>
            <person name="Eden J.S."/>
            <person name="Buchmann J."/>
            <person name="Wang W."/>
            <person name="Xu J."/>
            <person name="Holmes E.C."/>
            <person name="Zhang Y.Z."/>
        </authorList>
    </citation>
    <scope>NUCLEOTIDE SEQUENCE</scope>
    <source>
        <strain evidence="5">WHYY9725</strain>
    </source>
</reference>
<evidence type="ECO:0000256" key="3">
    <source>
        <dbReference type="ARBA" id="ARBA00022953"/>
    </source>
</evidence>
<dbReference type="GO" id="GO:0003968">
    <property type="term" value="F:RNA-directed RNA polymerase activity"/>
    <property type="evidence" value="ECO:0007669"/>
    <property type="project" value="InterPro"/>
</dbReference>
<dbReference type="PROSITE" id="PS50507">
    <property type="entry name" value="RDRP_SSRNA_POS"/>
    <property type="match status" value="1"/>
</dbReference>
<dbReference type="Gene3D" id="3.30.70.270">
    <property type="match status" value="1"/>
</dbReference>
<dbReference type="InterPro" id="IPR043128">
    <property type="entry name" value="Rev_trsase/Diguanyl_cyclase"/>
</dbReference>
<evidence type="ECO:0000256" key="1">
    <source>
        <dbReference type="ARBA" id="ARBA00022679"/>
    </source>
</evidence>
<keyword evidence="3" id="KW-0693">Viral RNA replication</keyword>
<keyword evidence="2" id="KW-0548">Nucleotidyltransferase</keyword>
<dbReference type="Pfam" id="PF00680">
    <property type="entry name" value="RdRP_1"/>
    <property type="match status" value="1"/>
</dbReference>
<dbReference type="SUPFAM" id="SSF56672">
    <property type="entry name" value="DNA/RNA polymerases"/>
    <property type="match status" value="1"/>
</dbReference>
<dbReference type="EMBL" id="KX884216">
    <property type="protein sequence ID" value="APG78331.1"/>
    <property type="molecule type" value="Genomic_RNA"/>
</dbReference>
<feature type="domain" description="RdRp catalytic" evidence="4">
    <location>
        <begin position="219"/>
        <end position="348"/>
    </location>
</feature>
<dbReference type="GO" id="GO:0003723">
    <property type="term" value="F:RNA binding"/>
    <property type="evidence" value="ECO:0007669"/>
    <property type="project" value="InterPro"/>
</dbReference>
<sequence length="479" mass="54620">MPLRYIGKTTGFPSMTFDEIYPSEFVLPFLREIPNKRRSPVTQQLIIDDLKQFNNTTTRPIDPVLDLAIAHATRKFMLPTPVRMLHLKDVFRQTSDIWSRSPGLPWTRYGVKTKGQIRDDPDKINEVRKFWHFVKVGKEINFPDCCAFVRAHVCDLDEHKVRAVWGYPATITFGEAVFAVPLIRGYQSLPINNTPVAYGFETALGGMRKMKDRFCTVGLSYAGLDFSSFDKTVPAWLVRVAFDILRCNIDFTYYEGHGVADARRMIYMYERIVDYFINTSIQTARGLRFRKSSGIASGSYFTQLVGSIVNCILLHYACLKTIGRMPFDSIFLGDDSFLSTSIPLDITAIASCLLPFGVVINVKKSQVSSCIDSMKFLGYYINHGIPRKDAVDLLTSLTFPERPDKSWDEAASRALGIYYANFGVNREVSEICWKMVTLKEFTLTYGRGFERMLKHIGYSDLDVRLPTPVEFLRRLAIFA</sequence>
<proteinExistence type="predicted"/>
<dbReference type="GO" id="GO:0039694">
    <property type="term" value="P:viral RNA genome replication"/>
    <property type="evidence" value="ECO:0007669"/>
    <property type="project" value="InterPro"/>
</dbReference>